<dbReference type="Proteomes" id="UP000734218">
    <property type="component" value="Unassembled WGS sequence"/>
</dbReference>
<keyword evidence="1" id="KW-0472">Membrane</keyword>
<evidence type="ECO:0000313" key="2">
    <source>
        <dbReference type="EMBL" id="NJC33657.1"/>
    </source>
</evidence>
<dbReference type="EMBL" id="JAATJE010000001">
    <property type="protein sequence ID" value="NJC33657.1"/>
    <property type="molecule type" value="Genomic_DNA"/>
</dbReference>
<keyword evidence="1" id="KW-0812">Transmembrane</keyword>
<sequence>MGFGETLVAIVMIIAIAISSTVRSGQKAHRRGAAPGDMPRIEDAEFRALKERVAVLERLATDDTRRLDHEIERLRDRDLA</sequence>
<evidence type="ECO:0000313" key="3">
    <source>
        <dbReference type="Proteomes" id="UP000734218"/>
    </source>
</evidence>
<organism evidence="2 3">
    <name type="scientific">Sphingomonas jejuensis</name>
    <dbReference type="NCBI Taxonomy" id="904715"/>
    <lineage>
        <taxon>Bacteria</taxon>
        <taxon>Pseudomonadati</taxon>
        <taxon>Pseudomonadota</taxon>
        <taxon>Alphaproteobacteria</taxon>
        <taxon>Sphingomonadales</taxon>
        <taxon>Sphingomonadaceae</taxon>
        <taxon>Sphingomonas</taxon>
    </lineage>
</organism>
<keyword evidence="1" id="KW-1133">Transmembrane helix</keyword>
<feature type="transmembrane region" description="Helical" evidence="1">
    <location>
        <begin position="6"/>
        <end position="22"/>
    </location>
</feature>
<accession>A0ABX0XJY1</accession>
<name>A0ABX0XJY1_9SPHN</name>
<dbReference type="RefSeq" id="WP_167953620.1">
    <property type="nucleotide sequence ID" value="NZ_JAATJE010000001.1"/>
</dbReference>
<gene>
    <name evidence="2" type="ORF">GGR88_001131</name>
</gene>
<keyword evidence="3" id="KW-1185">Reference proteome</keyword>
<comment type="caution">
    <text evidence="2">The sequence shown here is derived from an EMBL/GenBank/DDBJ whole genome shotgun (WGS) entry which is preliminary data.</text>
</comment>
<reference evidence="2 3" key="1">
    <citation type="submission" date="2020-03" db="EMBL/GenBank/DDBJ databases">
        <title>Genomic Encyclopedia of Type Strains, Phase IV (KMG-IV): sequencing the most valuable type-strain genomes for metagenomic binning, comparative biology and taxonomic classification.</title>
        <authorList>
            <person name="Goeker M."/>
        </authorList>
    </citation>
    <scope>NUCLEOTIDE SEQUENCE [LARGE SCALE GENOMIC DNA]</scope>
    <source>
        <strain evidence="2 3">DSM 27651</strain>
    </source>
</reference>
<protein>
    <recommendedName>
        <fullName evidence="4">Phage shock protein B</fullName>
    </recommendedName>
</protein>
<evidence type="ECO:0000256" key="1">
    <source>
        <dbReference type="SAM" id="Phobius"/>
    </source>
</evidence>
<evidence type="ECO:0008006" key="4">
    <source>
        <dbReference type="Google" id="ProtNLM"/>
    </source>
</evidence>
<proteinExistence type="predicted"/>